<reference evidence="9" key="2">
    <citation type="submission" date="2025-08" db="UniProtKB">
        <authorList>
            <consortium name="Ensembl"/>
        </authorList>
    </citation>
    <scope>IDENTIFICATION</scope>
    <source>
        <strain evidence="9">broiler</strain>
    </source>
</reference>
<evidence type="ECO:0007829" key="11">
    <source>
        <dbReference type="PeptideAtlas" id="A0A8V0XXP0"/>
    </source>
</evidence>
<dbReference type="AlphaFoldDB" id="A0A8V0XXP0"/>
<dbReference type="OrthoDB" id="5323195at2759"/>
<name>A0A8V0XXP0_CHICK</name>
<organism evidence="9 10">
    <name type="scientific">Gallus gallus</name>
    <name type="common">Chicken</name>
    <dbReference type="NCBI Taxonomy" id="9031"/>
    <lineage>
        <taxon>Eukaryota</taxon>
        <taxon>Metazoa</taxon>
        <taxon>Chordata</taxon>
        <taxon>Craniata</taxon>
        <taxon>Vertebrata</taxon>
        <taxon>Euteleostomi</taxon>
        <taxon>Archelosauria</taxon>
        <taxon>Archosauria</taxon>
        <taxon>Dinosauria</taxon>
        <taxon>Saurischia</taxon>
        <taxon>Theropoda</taxon>
        <taxon>Coelurosauria</taxon>
        <taxon>Aves</taxon>
        <taxon>Neognathae</taxon>
        <taxon>Galloanserae</taxon>
        <taxon>Galliformes</taxon>
        <taxon>Phasianidae</taxon>
        <taxon>Phasianinae</taxon>
        <taxon>Gallus</taxon>
    </lineage>
</organism>
<gene>
    <name evidence="9" type="primary">GTF2E2</name>
</gene>
<proteinExistence type="evidence at protein level"/>
<sequence>MDPSLLRERELFRKHALSTPAVEKRPAPSAEPSSSKKKKVKVEQGGPSSSKQSSDHSNGSFNLKALSGSSGYKFGVLAKIVNYMKTRHQRGDTHPLTLEEILDETQHLDIGLKQKQWLMNEALVNNPKIEVVDGKFAFKPKYNLKDKKALLRLLDKHDQQGLGGIFLEEIEEGLPNAHKAIKALGDQILFVTRPDKRQLLYYNDKSCHFSVDEALQQRGCPSALLGLGSKIKQVSVIPANSLLLPAHELLSCLTCQDWSRGRWIWAHQQMKNKALLVER</sequence>
<evidence type="ECO:0000256" key="6">
    <source>
        <dbReference type="ARBA" id="ARBA00025581"/>
    </source>
</evidence>
<dbReference type="PANTHER" id="PTHR12716">
    <property type="entry name" value="TRANSCRIPTION INITIATION FACTOR IIE, BETA SUBUNIT"/>
    <property type="match status" value="1"/>
</dbReference>
<keyword evidence="4" id="KW-0804">Transcription</keyword>
<evidence type="ECO:0000256" key="1">
    <source>
        <dbReference type="ARBA" id="ARBA00004123"/>
    </source>
</evidence>
<dbReference type="InterPro" id="IPR016656">
    <property type="entry name" value="TFIIE-bsu"/>
</dbReference>
<keyword evidence="5" id="KW-0539">Nucleus</keyword>
<reference evidence="9" key="3">
    <citation type="submission" date="2025-09" db="UniProtKB">
        <authorList>
            <consortium name="Ensembl"/>
        </authorList>
    </citation>
    <scope>IDENTIFICATION</scope>
    <source>
        <strain evidence="9">broiler</strain>
    </source>
</reference>
<dbReference type="InterPro" id="IPR036388">
    <property type="entry name" value="WH-like_DNA-bd_sf"/>
</dbReference>
<evidence type="ECO:0000313" key="10">
    <source>
        <dbReference type="Proteomes" id="UP000000539"/>
    </source>
</evidence>
<dbReference type="GO" id="GO:0005673">
    <property type="term" value="C:transcription factor TFIIE complex"/>
    <property type="evidence" value="ECO:0007669"/>
    <property type="project" value="InterPro"/>
</dbReference>
<reference evidence="9" key="1">
    <citation type="submission" date="2020-11" db="EMBL/GenBank/DDBJ databases">
        <title>Gallus gallus (Chicken) genome, bGalGal1, GRCg7b, maternal haplotype autosomes + Z &amp; W.</title>
        <authorList>
            <person name="Warren W."/>
            <person name="Formenti G."/>
            <person name="Fedrigo O."/>
            <person name="Haase B."/>
            <person name="Mountcastle J."/>
            <person name="Balacco J."/>
            <person name="Tracey A."/>
            <person name="Schneider V."/>
            <person name="Okimoto R."/>
            <person name="Cheng H."/>
            <person name="Hawken R."/>
            <person name="Howe K."/>
            <person name="Jarvis E.D."/>
        </authorList>
    </citation>
    <scope>NUCLEOTIDE SEQUENCE [LARGE SCALE GENOMIC DNA]</scope>
    <source>
        <strain evidence="9">Broiler</strain>
    </source>
</reference>
<dbReference type="GO" id="GO:0003677">
    <property type="term" value="F:DNA binding"/>
    <property type="evidence" value="ECO:0007669"/>
    <property type="project" value="UniProtKB-KW"/>
</dbReference>
<evidence type="ECO:0000256" key="5">
    <source>
        <dbReference type="ARBA" id="ARBA00023242"/>
    </source>
</evidence>
<comment type="subcellular location">
    <subcellularLocation>
        <location evidence="1">Nucleus</location>
    </subcellularLocation>
</comment>
<dbReference type="InterPro" id="IPR003166">
    <property type="entry name" value="TFIIE_bsu_DNA-bd"/>
</dbReference>
<dbReference type="InterPro" id="IPR036390">
    <property type="entry name" value="WH_DNA-bd_sf"/>
</dbReference>
<evidence type="ECO:0000256" key="4">
    <source>
        <dbReference type="ARBA" id="ARBA00023163"/>
    </source>
</evidence>
<dbReference type="GO" id="GO:0006367">
    <property type="term" value="P:transcription initiation at RNA polymerase II promoter"/>
    <property type="evidence" value="ECO:0007669"/>
    <property type="project" value="InterPro"/>
</dbReference>
<dbReference type="PROSITE" id="PS51351">
    <property type="entry name" value="TFIIE_BETA_C"/>
    <property type="match status" value="1"/>
</dbReference>
<dbReference type="SUPFAM" id="SSF46785">
    <property type="entry name" value="Winged helix' DNA-binding domain"/>
    <property type="match status" value="1"/>
</dbReference>
<feature type="region of interest" description="Disordered" evidence="7">
    <location>
        <begin position="1"/>
        <end position="62"/>
    </location>
</feature>
<evidence type="ECO:0000313" key="9">
    <source>
        <dbReference type="Ensembl" id="ENSGALP00010010770.1"/>
    </source>
</evidence>
<keyword evidence="10" id="KW-1185">Reference proteome</keyword>
<keyword evidence="2" id="KW-0805">Transcription regulation</keyword>
<dbReference type="Pfam" id="PF02186">
    <property type="entry name" value="TFIIE_beta"/>
    <property type="match status" value="1"/>
</dbReference>
<feature type="domain" description="TFIIE beta" evidence="8">
    <location>
        <begin position="65"/>
        <end position="145"/>
    </location>
</feature>
<dbReference type="PANTHER" id="PTHR12716:SF8">
    <property type="entry name" value="TRANSCRIPTION INITIATION FACTOR IIE SUBUNIT BETA"/>
    <property type="match status" value="1"/>
</dbReference>
<evidence type="ECO:0000256" key="2">
    <source>
        <dbReference type="ARBA" id="ARBA00023015"/>
    </source>
</evidence>
<feature type="compositionally biased region" description="Polar residues" evidence="7">
    <location>
        <begin position="46"/>
        <end position="61"/>
    </location>
</feature>
<keyword evidence="3" id="KW-0238">DNA-binding</keyword>
<dbReference type="Proteomes" id="UP000000539">
    <property type="component" value="Chromosome 4"/>
</dbReference>
<dbReference type="Ensembl" id="ENSGALT00010019222.1">
    <property type="protein sequence ID" value="ENSGALP00010010770.1"/>
    <property type="gene ID" value="ENSGALG00010008056.1"/>
</dbReference>
<dbReference type="FunFam" id="1.10.10.10:FF:000177">
    <property type="entry name" value="Transcription initiation factor IIE subunit beta"/>
    <property type="match status" value="1"/>
</dbReference>
<dbReference type="CDD" id="cd07977">
    <property type="entry name" value="TFIIE_beta_winged_helix"/>
    <property type="match status" value="1"/>
</dbReference>
<evidence type="ECO:0000259" key="8">
    <source>
        <dbReference type="PROSITE" id="PS51351"/>
    </source>
</evidence>
<protein>
    <submittedName>
        <fullName evidence="9">Ral transcription factor IIE subunit 2</fullName>
    </submittedName>
</protein>
<dbReference type="Pfam" id="PF18121">
    <property type="entry name" value="TFA2_Winged_2"/>
    <property type="match status" value="1"/>
</dbReference>
<evidence type="ECO:0000256" key="7">
    <source>
        <dbReference type="SAM" id="MobiDB-lite"/>
    </source>
</evidence>
<dbReference type="GeneTree" id="ENSGT00390000011749"/>
<evidence type="ECO:0000256" key="3">
    <source>
        <dbReference type="ARBA" id="ARBA00023125"/>
    </source>
</evidence>
<comment type="function">
    <text evidence="6">Recruits TFIIH to the initiation complex and stimulates the RNA polymerase II C-terminal domain kinase and DNA-dependent ATPase activities of TFIIH. Both TFIIH and TFIIE are required for promoter clearance by RNA polymerase.</text>
</comment>
<dbReference type="Gene3D" id="1.10.10.10">
    <property type="entry name" value="Winged helix-like DNA-binding domain superfamily/Winged helix DNA-binding domain"/>
    <property type="match status" value="1"/>
</dbReference>
<feature type="compositionally biased region" description="Basic and acidic residues" evidence="7">
    <location>
        <begin position="1"/>
        <end position="13"/>
    </location>
</feature>
<accession>A0A8V0XXP0</accession>
<dbReference type="InterPro" id="IPR040501">
    <property type="entry name" value="TFA2_Winged_2"/>
</dbReference>
<keyword evidence="11" id="KW-1267">Proteomics identification</keyword>